<keyword evidence="3" id="KW-1185">Reference proteome</keyword>
<dbReference type="Proteomes" id="UP000198287">
    <property type="component" value="Unassembled WGS sequence"/>
</dbReference>
<accession>A0A226ERF5</accession>
<dbReference type="AlphaFoldDB" id="A0A226ERF5"/>
<reference evidence="2 3" key="1">
    <citation type="submission" date="2015-12" db="EMBL/GenBank/DDBJ databases">
        <title>The genome of Folsomia candida.</title>
        <authorList>
            <person name="Faddeeva A."/>
            <person name="Derks M.F."/>
            <person name="Anvar Y."/>
            <person name="Smit S."/>
            <person name="Van Straalen N."/>
            <person name="Roelofs D."/>
        </authorList>
    </citation>
    <scope>NUCLEOTIDE SEQUENCE [LARGE SCALE GENOMIC DNA]</scope>
    <source>
        <strain evidence="2 3">VU population</strain>
        <tissue evidence="2">Whole body</tissue>
    </source>
</reference>
<dbReference type="EMBL" id="LNIX01000002">
    <property type="protein sequence ID" value="OXA59788.1"/>
    <property type="molecule type" value="Genomic_DNA"/>
</dbReference>
<gene>
    <name evidence="2" type="ORF">Fcan01_04909</name>
</gene>
<evidence type="ECO:0008006" key="4">
    <source>
        <dbReference type="Google" id="ProtNLM"/>
    </source>
</evidence>
<sequence>MLPAAAILGRGRNRIRLTTNNTEELPCKIHIQSLSSDEIFGKVQITSETPLQHYGFAVELQGTITFPDQKPLKLLAADVNSPYLFKSAVYDHISGELEAMKKASPSADQKRSTKTGTVFPFNLRLPNTTSLPKTFTSDFVKIEYKVVVYQRNEFRYVLLEEKALNFPGYLFLTREDAELHESEYESSNNGITARLQSRKSILPSDSLQYTLIIKKTEKVLVTKVAVKLVRHITYRPHTGDSEDKRQSDVMDSFSKQKHWKGEMVSIKEKFKGKGCIPSYVGTQFRIEYVIECEVTTTDPSTPIINMSLGVVVGTRKPVSNRDDQDDEDGMRVPRFRSRSLSGASSFLSLLPPAYSNLSSRVGSLLSFQLPPHYDDVKGDDNPTE</sequence>
<dbReference type="Gene3D" id="2.60.40.640">
    <property type="match status" value="1"/>
</dbReference>
<dbReference type="InterPro" id="IPR014752">
    <property type="entry name" value="Arrestin-like_C"/>
</dbReference>
<name>A0A226ERF5_FOLCA</name>
<organism evidence="2 3">
    <name type="scientific">Folsomia candida</name>
    <name type="common">Springtail</name>
    <dbReference type="NCBI Taxonomy" id="158441"/>
    <lineage>
        <taxon>Eukaryota</taxon>
        <taxon>Metazoa</taxon>
        <taxon>Ecdysozoa</taxon>
        <taxon>Arthropoda</taxon>
        <taxon>Hexapoda</taxon>
        <taxon>Collembola</taxon>
        <taxon>Entomobryomorpha</taxon>
        <taxon>Isotomoidea</taxon>
        <taxon>Isotomidae</taxon>
        <taxon>Proisotominae</taxon>
        <taxon>Folsomia</taxon>
    </lineage>
</organism>
<protein>
    <recommendedName>
        <fullName evidence="4">Arrestin-like N-terminal domain-containing protein</fullName>
    </recommendedName>
</protein>
<evidence type="ECO:0000313" key="3">
    <source>
        <dbReference type="Proteomes" id="UP000198287"/>
    </source>
</evidence>
<proteinExistence type="predicted"/>
<evidence type="ECO:0000313" key="2">
    <source>
        <dbReference type="EMBL" id="OXA59788.1"/>
    </source>
</evidence>
<comment type="caution">
    <text evidence="2">The sequence shown here is derived from an EMBL/GenBank/DDBJ whole genome shotgun (WGS) entry which is preliminary data.</text>
</comment>
<feature type="region of interest" description="Disordered" evidence="1">
    <location>
        <begin position="315"/>
        <end position="334"/>
    </location>
</feature>
<evidence type="ECO:0000256" key="1">
    <source>
        <dbReference type="SAM" id="MobiDB-lite"/>
    </source>
</evidence>